<evidence type="ECO:0000313" key="2">
    <source>
        <dbReference type="EMBL" id="GAA5527687.1"/>
    </source>
</evidence>
<dbReference type="Proteomes" id="UP001428290">
    <property type="component" value="Unassembled WGS sequence"/>
</dbReference>
<gene>
    <name evidence="2" type="ORF">Hgul01_01480</name>
</gene>
<protein>
    <recommendedName>
        <fullName evidence="4">DUF4149 domain-containing protein</fullName>
    </recommendedName>
</protein>
<feature type="transmembrane region" description="Helical" evidence="1">
    <location>
        <begin position="56"/>
        <end position="82"/>
    </location>
</feature>
<keyword evidence="3" id="KW-1185">Reference proteome</keyword>
<keyword evidence="1" id="KW-1133">Transmembrane helix</keyword>
<name>A0ABP9WWV3_9CHLR</name>
<feature type="transmembrane region" description="Helical" evidence="1">
    <location>
        <begin position="138"/>
        <end position="159"/>
    </location>
</feature>
<dbReference type="RefSeq" id="WP_345721307.1">
    <property type="nucleotide sequence ID" value="NZ_BAABRU010000004.1"/>
</dbReference>
<organism evidence="2 3">
    <name type="scientific">Herpetosiphon gulosus</name>
    <dbReference type="NCBI Taxonomy" id="1973496"/>
    <lineage>
        <taxon>Bacteria</taxon>
        <taxon>Bacillati</taxon>
        <taxon>Chloroflexota</taxon>
        <taxon>Chloroflexia</taxon>
        <taxon>Herpetosiphonales</taxon>
        <taxon>Herpetosiphonaceae</taxon>
        <taxon>Herpetosiphon</taxon>
    </lineage>
</organism>
<evidence type="ECO:0000313" key="3">
    <source>
        <dbReference type="Proteomes" id="UP001428290"/>
    </source>
</evidence>
<evidence type="ECO:0000256" key="1">
    <source>
        <dbReference type="SAM" id="Phobius"/>
    </source>
</evidence>
<dbReference type="EMBL" id="BAABRU010000004">
    <property type="protein sequence ID" value="GAA5527687.1"/>
    <property type="molecule type" value="Genomic_DNA"/>
</dbReference>
<accession>A0ABP9WWV3</accession>
<feature type="transmembrane region" description="Helical" evidence="1">
    <location>
        <begin position="94"/>
        <end position="112"/>
    </location>
</feature>
<keyword evidence="1" id="KW-0812">Transmembrane</keyword>
<reference evidence="2 3" key="1">
    <citation type="submission" date="2024-02" db="EMBL/GenBank/DDBJ databases">
        <title>Herpetosiphon gulosus NBRC 112829.</title>
        <authorList>
            <person name="Ichikawa N."/>
            <person name="Katano-Makiyama Y."/>
            <person name="Hidaka K."/>
        </authorList>
    </citation>
    <scope>NUCLEOTIDE SEQUENCE [LARGE SCALE GENOMIC DNA]</scope>
    <source>
        <strain evidence="2 3">NBRC 112829</strain>
    </source>
</reference>
<comment type="caution">
    <text evidence="2">The sequence shown here is derived from an EMBL/GenBank/DDBJ whole genome shotgun (WGS) entry which is preliminary data.</text>
</comment>
<sequence length="163" mass="18829">MQQIIIACGINPIGALIELIFWIIGFIMAIWFVVVFKAWAFPRSQWVNRRAPMLKSFMMLMTGATVVILVMTGIHFLAPALLSYRWGSVRQYHVILLLALCVHDALVMNYWLDQSYAQTISPDPNQQMQVDPARSHWYQPWVIAFSTNLLIFLCLLPVFRLTN</sequence>
<evidence type="ECO:0008006" key="4">
    <source>
        <dbReference type="Google" id="ProtNLM"/>
    </source>
</evidence>
<proteinExistence type="predicted"/>
<keyword evidence="1" id="KW-0472">Membrane</keyword>
<feature type="transmembrane region" description="Helical" evidence="1">
    <location>
        <begin position="12"/>
        <end position="36"/>
    </location>
</feature>